<protein>
    <submittedName>
        <fullName evidence="2">Type IV pilus modification protein PilV</fullName>
    </submittedName>
</protein>
<dbReference type="OrthoDB" id="5741561at2"/>
<dbReference type="STRING" id="398579.Spea_1087"/>
<sequence length="186" mass="20482">MNTKEKGLSLIEVLVALVILTVGLIGVFNLHVISKRGSFESFQQTQAAYLANDIISRIKLNRSQLTSYAGTYSGTLSIPGKRCDVSVGQPIDTCNTFETRLWDLYQLDQQVLGYSEVLDGKKVGGLDNATACIEAKDSGEVTVVLSWRGMNKVNKAGPLQPVFVRGCGESKNKNQRRFYFINTVIL</sequence>
<evidence type="ECO:0000256" key="1">
    <source>
        <dbReference type="SAM" id="Phobius"/>
    </source>
</evidence>
<name>A8H1H7_SHEPA</name>
<keyword evidence="1" id="KW-0472">Membrane</keyword>
<keyword evidence="1" id="KW-1133">Transmembrane helix</keyword>
<evidence type="ECO:0000313" key="3">
    <source>
        <dbReference type="Proteomes" id="UP000002608"/>
    </source>
</evidence>
<dbReference type="eggNOG" id="COG4967">
    <property type="taxonomic scope" value="Bacteria"/>
</dbReference>
<dbReference type="AlphaFoldDB" id="A8H1H7"/>
<dbReference type="Pfam" id="PF07963">
    <property type="entry name" value="N_methyl"/>
    <property type="match status" value="1"/>
</dbReference>
<accession>A8H1H7</accession>
<dbReference type="RefSeq" id="WP_012154345.1">
    <property type="nucleotide sequence ID" value="NC_009901.1"/>
</dbReference>
<proteinExistence type="predicted"/>
<dbReference type="NCBIfam" id="TIGR02523">
    <property type="entry name" value="type_IV_pilV"/>
    <property type="match status" value="1"/>
</dbReference>
<keyword evidence="1" id="KW-0812">Transmembrane</keyword>
<dbReference type="InterPro" id="IPR013362">
    <property type="entry name" value="Pilus_4_PilV"/>
</dbReference>
<dbReference type="Proteomes" id="UP000002608">
    <property type="component" value="Chromosome"/>
</dbReference>
<dbReference type="KEGG" id="spl:Spea_1087"/>
<dbReference type="PROSITE" id="PS00409">
    <property type="entry name" value="PROKAR_NTER_METHYL"/>
    <property type="match status" value="1"/>
</dbReference>
<reference evidence="2 3" key="1">
    <citation type="submission" date="2007-10" db="EMBL/GenBank/DDBJ databases">
        <title>Complete sequence of Shewanella pealeana ATCC 700345.</title>
        <authorList>
            <consortium name="US DOE Joint Genome Institute"/>
            <person name="Copeland A."/>
            <person name="Lucas S."/>
            <person name="Lapidus A."/>
            <person name="Barry K."/>
            <person name="Glavina del Rio T."/>
            <person name="Dalin E."/>
            <person name="Tice H."/>
            <person name="Pitluck S."/>
            <person name="Chertkov O."/>
            <person name="Brettin T."/>
            <person name="Bruce D."/>
            <person name="Detter J.C."/>
            <person name="Han C."/>
            <person name="Schmutz J."/>
            <person name="Larimer F."/>
            <person name="Land M."/>
            <person name="Hauser L."/>
            <person name="Kyrpides N."/>
            <person name="Kim E."/>
            <person name="Zhao J.-S.Z."/>
            <person name="Manno D."/>
            <person name="Hawari J."/>
            <person name="Richardson P."/>
        </authorList>
    </citation>
    <scope>NUCLEOTIDE SEQUENCE [LARGE SCALE GENOMIC DNA]</scope>
    <source>
        <strain evidence="3">ATCC 700345 / ANG-SQ1</strain>
    </source>
</reference>
<evidence type="ECO:0000313" key="2">
    <source>
        <dbReference type="EMBL" id="ABV86414.1"/>
    </source>
</evidence>
<dbReference type="HOGENOM" id="CLU_103234_0_1_6"/>
<gene>
    <name evidence="2" type="ordered locus">Spea_1087</name>
</gene>
<dbReference type="NCBIfam" id="TIGR02532">
    <property type="entry name" value="IV_pilin_GFxxxE"/>
    <property type="match status" value="1"/>
</dbReference>
<dbReference type="InterPro" id="IPR012902">
    <property type="entry name" value="N_methyl_site"/>
</dbReference>
<feature type="transmembrane region" description="Helical" evidence="1">
    <location>
        <begin position="13"/>
        <end position="33"/>
    </location>
</feature>
<organism evidence="2 3">
    <name type="scientific">Shewanella pealeana (strain ATCC 700345 / ANG-SQ1)</name>
    <dbReference type="NCBI Taxonomy" id="398579"/>
    <lineage>
        <taxon>Bacteria</taxon>
        <taxon>Pseudomonadati</taxon>
        <taxon>Pseudomonadota</taxon>
        <taxon>Gammaproteobacteria</taxon>
        <taxon>Alteromonadales</taxon>
        <taxon>Shewanellaceae</taxon>
        <taxon>Shewanella</taxon>
    </lineage>
</organism>
<dbReference type="EMBL" id="CP000851">
    <property type="protein sequence ID" value="ABV86414.1"/>
    <property type="molecule type" value="Genomic_DNA"/>
</dbReference>
<keyword evidence="3" id="KW-1185">Reference proteome</keyword>